<dbReference type="AlphaFoldDB" id="A0A0A9C197"/>
<reference evidence="1" key="2">
    <citation type="journal article" date="2015" name="Data Brief">
        <title>Shoot transcriptome of the giant reed, Arundo donax.</title>
        <authorList>
            <person name="Barrero R.A."/>
            <person name="Guerrero F.D."/>
            <person name="Moolhuijzen P."/>
            <person name="Goolsby J.A."/>
            <person name="Tidwell J."/>
            <person name="Bellgard S.E."/>
            <person name="Bellgard M.I."/>
        </authorList>
    </citation>
    <scope>NUCLEOTIDE SEQUENCE</scope>
    <source>
        <tissue evidence="1">Shoot tissue taken approximately 20 cm above the soil surface</tissue>
    </source>
</reference>
<name>A0A0A9C197_ARUDO</name>
<sequence>MVMLLVTNLQRVEFNFHYVKFSFGYHFVYLPKK</sequence>
<dbReference type="EMBL" id="GBRH01230760">
    <property type="protein sequence ID" value="JAD67135.1"/>
    <property type="molecule type" value="Transcribed_RNA"/>
</dbReference>
<accession>A0A0A9C197</accession>
<proteinExistence type="predicted"/>
<protein>
    <submittedName>
        <fullName evidence="1">Uncharacterized protein</fullName>
    </submittedName>
</protein>
<reference evidence="1" key="1">
    <citation type="submission" date="2014-09" db="EMBL/GenBank/DDBJ databases">
        <authorList>
            <person name="Magalhaes I.L.F."/>
            <person name="Oliveira U."/>
            <person name="Santos F.R."/>
            <person name="Vidigal T.H.D.A."/>
            <person name="Brescovit A.D."/>
            <person name="Santos A.J."/>
        </authorList>
    </citation>
    <scope>NUCLEOTIDE SEQUENCE</scope>
    <source>
        <tissue evidence="1">Shoot tissue taken approximately 20 cm above the soil surface</tissue>
    </source>
</reference>
<organism evidence="1">
    <name type="scientific">Arundo donax</name>
    <name type="common">Giant reed</name>
    <name type="synonym">Donax arundinaceus</name>
    <dbReference type="NCBI Taxonomy" id="35708"/>
    <lineage>
        <taxon>Eukaryota</taxon>
        <taxon>Viridiplantae</taxon>
        <taxon>Streptophyta</taxon>
        <taxon>Embryophyta</taxon>
        <taxon>Tracheophyta</taxon>
        <taxon>Spermatophyta</taxon>
        <taxon>Magnoliopsida</taxon>
        <taxon>Liliopsida</taxon>
        <taxon>Poales</taxon>
        <taxon>Poaceae</taxon>
        <taxon>PACMAD clade</taxon>
        <taxon>Arundinoideae</taxon>
        <taxon>Arundineae</taxon>
        <taxon>Arundo</taxon>
    </lineage>
</organism>
<evidence type="ECO:0000313" key="1">
    <source>
        <dbReference type="EMBL" id="JAD67135.1"/>
    </source>
</evidence>